<evidence type="ECO:0000256" key="7">
    <source>
        <dbReference type="HAMAP-Rule" id="MF_00966"/>
    </source>
</evidence>
<evidence type="ECO:0000256" key="6">
    <source>
        <dbReference type="ARBA" id="ARBA00023277"/>
    </source>
</evidence>
<dbReference type="PRINTS" id="PR00079">
    <property type="entry name" value="G6PDHDRGNASE"/>
</dbReference>
<feature type="domain" description="Glucose-6-phosphate dehydrogenase C-terminal" evidence="9">
    <location>
        <begin position="205"/>
        <end position="505"/>
    </location>
</feature>
<evidence type="ECO:0000259" key="9">
    <source>
        <dbReference type="Pfam" id="PF02781"/>
    </source>
</evidence>
<comment type="function">
    <text evidence="7">Catalyzes the oxidation of glucose 6-phosphate to 6-phosphogluconolactone.</text>
</comment>
<dbReference type="InterPro" id="IPR001282">
    <property type="entry name" value="G6P_DH"/>
</dbReference>
<evidence type="ECO:0000313" key="11">
    <source>
        <dbReference type="Proteomes" id="UP000320386"/>
    </source>
</evidence>
<keyword evidence="6 7" id="KW-0119">Carbohydrate metabolism</keyword>
<dbReference type="EMBL" id="CP036280">
    <property type="protein sequence ID" value="QDU72086.1"/>
    <property type="molecule type" value="Genomic_DNA"/>
</dbReference>
<evidence type="ECO:0000256" key="4">
    <source>
        <dbReference type="ARBA" id="ARBA00022857"/>
    </source>
</evidence>
<dbReference type="Gene3D" id="3.40.50.720">
    <property type="entry name" value="NAD(P)-binding Rossmann-like Domain"/>
    <property type="match status" value="1"/>
</dbReference>
<dbReference type="GO" id="GO:0009051">
    <property type="term" value="P:pentose-phosphate shunt, oxidative branch"/>
    <property type="evidence" value="ECO:0007669"/>
    <property type="project" value="TreeGrafter"/>
</dbReference>
<dbReference type="InterPro" id="IPR022675">
    <property type="entry name" value="G6P_DH_C"/>
</dbReference>
<accession>A0A518BYP0</accession>
<dbReference type="SUPFAM" id="SSF51735">
    <property type="entry name" value="NAD(P)-binding Rossmann-fold domains"/>
    <property type="match status" value="1"/>
</dbReference>
<feature type="binding site" evidence="7">
    <location>
        <begin position="17"/>
        <end position="24"/>
    </location>
    <ligand>
        <name>NADP(+)</name>
        <dbReference type="ChEBI" id="CHEBI:58349"/>
    </ligand>
</feature>
<dbReference type="Proteomes" id="UP000320386">
    <property type="component" value="Chromosome"/>
</dbReference>
<proteinExistence type="inferred from homology"/>
<feature type="binding site" evidence="7">
    <location>
        <position position="164"/>
    </location>
    <ligand>
        <name>NADP(+)</name>
        <dbReference type="ChEBI" id="CHEBI:58349"/>
    </ligand>
</feature>
<dbReference type="GO" id="GO:0050661">
    <property type="term" value="F:NADP binding"/>
    <property type="evidence" value="ECO:0007669"/>
    <property type="project" value="UniProtKB-UniRule"/>
</dbReference>
<evidence type="ECO:0000256" key="1">
    <source>
        <dbReference type="ARBA" id="ARBA00004937"/>
    </source>
</evidence>
<evidence type="ECO:0000259" key="8">
    <source>
        <dbReference type="Pfam" id="PF00479"/>
    </source>
</evidence>
<evidence type="ECO:0000256" key="2">
    <source>
        <dbReference type="ARBA" id="ARBA00009975"/>
    </source>
</evidence>
<dbReference type="Gene3D" id="3.30.360.10">
    <property type="entry name" value="Dihydrodipicolinate Reductase, domain 2"/>
    <property type="match status" value="1"/>
</dbReference>
<dbReference type="UniPathway" id="UPA00115">
    <property type="reaction ID" value="UER00408"/>
</dbReference>
<feature type="binding site" evidence="7">
    <location>
        <position position="194"/>
    </location>
    <ligand>
        <name>substrate</name>
    </ligand>
</feature>
<dbReference type="OrthoDB" id="9802739at2"/>
<dbReference type="InterPro" id="IPR022674">
    <property type="entry name" value="G6P_DH_NAD-bd"/>
</dbReference>
<dbReference type="Pfam" id="PF00479">
    <property type="entry name" value="G6PD_N"/>
    <property type="match status" value="1"/>
</dbReference>
<comment type="catalytic activity">
    <reaction evidence="7">
        <text>D-glucose 6-phosphate + NADP(+) = 6-phospho-D-glucono-1,5-lactone + NADPH + H(+)</text>
        <dbReference type="Rhea" id="RHEA:15841"/>
        <dbReference type="ChEBI" id="CHEBI:15378"/>
        <dbReference type="ChEBI" id="CHEBI:57783"/>
        <dbReference type="ChEBI" id="CHEBI:57955"/>
        <dbReference type="ChEBI" id="CHEBI:58349"/>
        <dbReference type="ChEBI" id="CHEBI:61548"/>
        <dbReference type="EC" id="1.1.1.49"/>
    </reaction>
</comment>
<reference evidence="10 11" key="1">
    <citation type="submission" date="2019-02" db="EMBL/GenBank/DDBJ databases">
        <title>Deep-cultivation of Planctomycetes and their phenomic and genomic characterization uncovers novel biology.</title>
        <authorList>
            <person name="Wiegand S."/>
            <person name="Jogler M."/>
            <person name="Boedeker C."/>
            <person name="Pinto D."/>
            <person name="Vollmers J."/>
            <person name="Rivas-Marin E."/>
            <person name="Kohn T."/>
            <person name="Peeters S.H."/>
            <person name="Heuer A."/>
            <person name="Rast P."/>
            <person name="Oberbeckmann S."/>
            <person name="Bunk B."/>
            <person name="Jeske O."/>
            <person name="Meyerdierks A."/>
            <person name="Storesund J.E."/>
            <person name="Kallscheuer N."/>
            <person name="Luecker S."/>
            <person name="Lage O.M."/>
            <person name="Pohl T."/>
            <person name="Merkel B.J."/>
            <person name="Hornburger P."/>
            <person name="Mueller R.-W."/>
            <person name="Bruemmer F."/>
            <person name="Labrenz M."/>
            <person name="Spormann A.M."/>
            <person name="Op den Camp H."/>
            <person name="Overmann J."/>
            <person name="Amann R."/>
            <person name="Jetten M.S.M."/>
            <person name="Mascher T."/>
            <person name="Medema M.H."/>
            <person name="Devos D.P."/>
            <person name="Kaster A.-K."/>
            <person name="Ovreas L."/>
            <person name="Rohde M."/>
            <person name="Galperin M.Y."/>
            <person name="Jogler C."/>
        </authorList>
    </citation>
    <scope>NUCLEOTIDE SEQUENCE [LARGE SCALE GENOMIC DNA]</scope>
    <source>
        <strain evidence="10 11">Pan265</strain>
    </source>
</reference>
<keyword evidence="3 7" id="KW-0313">Glucose metabolism</keyword>
<dbReference type="PANTHER" id="PTHR23429">
    <property type="entry name" value="GLUCOSE-6-PHOSPHATE 1-DEHYDROGENASE G6PD"/>
    <property type="match status" value="1"/>
</dbReference>
<comment type="pathway">
    <text evidence="1 7">Carbohydrate degradation; pentose phosphate pathway; D-ribulose 5-phosphate from D-glucose 6-phosphate (oxidative stage): step 1/3.</text>
</comment>
<feature type="domain" description="Glucose-6-phosphate dehydrogenase NAD-binding" evidence="8">
    <location>
        <begin position="14"/>
        <end position="203"/>
    </location>
</feature>
<dbReference type="NCBIfam" id="TIGR00871">
    <property type="entry name" value="zwf"/>
    <property type="match status" value="1"/>
</dbReference>
<dbReference type="GO" id="GO:0005829">
    <property type="term" value="C:cytosol"/>
    <property type="evidence" value="ECO:0007669"/>
    <property type="project" value="TreeGrafter"/>
</dbReference>
<comment type="similarity">
    <text evidence="2 7">Belongs to the glucose-6-phosphate dehydrogenase family.</text>
</comment>
<dbReference type="InterPro" id="IPR019796">
    <property type="entry name" value="G6P_DH_AS"/>
</dbReference>
<feature type="binding site" evidence="7">
    <location>
        <position position="51"/>
    </location>
    <ligand>
        <name>NADP(+)</name>
        <dbReference type="ChEBI" id="CHEBI:58349"/>
    </ligand>
</feature>
<keyword evidence="11" id="KW-1185">Reference proteome</keyword>
<feature type="active site" description="Proton acceptor" evidence="7">
    <location>
        <position position="258"/>
    </location>
</feature>
<dbReference type="PANTHER" id="PTHR23429:SF0">
    <property type="entry name" value="GLUCOSE-6-PHOSPHATE 1-DEHYDROGENASE"/>
    <property type="match status" value="1"/>
</dbReference>
<feature type="binding site" evidence="7">
    <location>
        <position position="198"/>
    </location>
    <ligand>
        <name>substrate</name>
    </ligand>
</feature>
<dbReference type="EC" id="1.1.1.49" evidence="7"/>
<feature type="binding site" evidence="7">
    <location>
        <position position="358"/>
    </location>
    <ligand>
        <name>substrate</name>
    </ligand>
</feature>
<dbReference type="AlphaFoldDB" id="A0A518BYP0"/>
<dbReference type="PIRSF" id="PIRSF000110">
    <property type="entry name" value="G6PD"/>
    <property type="match status" value="1"/>
</dbReference>
<protein>
    <recommendedName>
        <fullName evidence="7">Glucose-6-phosphate 1-dehydrogenase</fullName>
        <shortName evidence="7">G6PD</shortName>
        <ecNumber evidence="7">1.1.1.49</ecNumber>
    </recommendedName>
</protein>
<keyword evidence="4 7" id="KW-0521">NADP</keyword>
<evidence type="ECO:0000256" key="5">
    <source>
        <dbReference type="ARBA" id="ARBA00023002"/>
    </source>
</evidence>
<gene>
    <name evidence="7 10" type="primary">zwf</name>
    <name evidence="10" type="ORF">Pan265_19480</name>
</gene>
<sequence>MGMPTPTNQNCLLVIFGASGDLTKRKLIPALYALWRNGTLPESFAVVGIARSDYGDEAYRELLYDFNPSAYDEDASKWAEFSQRVHYLSADSTKAEAWPEIERRLCGLSQQYKTGDNVLFYLSLAPQFFEPVIRHIGQSGLVTEGRRYCSLTPERPWQRIVIEKPFGSDPGSAVKLNQVLAEVFDESAIYRIDHYLGKELVQNMMVLRFANSLFEPIWNQRYVDHVQITASETVGVEGRGSYYDSPAGGAMRDMVQSHLLQVLSIVAMEPPVSLAADDIRTEKIKIFKALRVPTASEVPEIAVRGQYGAGAVSGVSVPAYRDEDGVAADSQTDTFAAMKLKVDTWRWGSVPFYLRSGKAMAEKKTEIVVYLKPTPHVLFREQAQKLKANQILISIQPDEGIRLRFEGKVPGPGMQIKDVVMDFDYVKQWEASPPDGYATLLHDCIRGDQTLFKHRDEIECAWDAVQPVIDYWHNNPQDDLPNYNAGTWGPSASDIMMARDGRYWHNF</sequence>
<keyword evidence="5 7" id="KW-0560">Oxidoreductase</keyword>
<evidence type="ECO:0000313" key="10">
    <source>
        <dbReference type="EMBL" id="QDU72086.1"/>
    </source>
</evidence>
<dbReference type="HAMAP" id="MF_00966">
    <property type="entry name" value="G6PD"/>
    <property type="match status" value="1"/>
</dbReference>
<dbReference type="InterPro" id="IPR036291">
    <property type="entry name" value="NAD(P)-bd_dom_sf"/>
</dbReference>
<feature type="binding site" evidence="7">
    <location>
        <position position="363"/>
    </location>
    <ligand>
        <name>substrate</name>
    </ligand>
</feature>
<organism evidence="10 11">
    <name type="scientific">Mucisphaera calidilacus</name>
    <dbReference type="NCBI Taxonomy" id="2527982"/>
    <lineage>
        <taxon>Bacteria</taxon>
        <taxon>Pseudomonadati</taxon>
        <taxon>Planctomycetota</taxon>
        <taxon>Phycisphaerae</taxon>
        <taxon>Phycisphaerales</taxon>
        <taxon>Phycisphaeraceae</taxon>
        <taxon>Mucisphaera</taxon>
    </lineage>
</organism>
<name>A0A518BYP0_9BACT</name>
<dbReference type="PROSITE" id="PS00069">
    <property type="entry name" value="G6P_DEHYDROGENASE"/>
    <property type="match status" value="1"/>
</dbReference>
<dbReference type="GO" id="GO:0006006">
    <property type="term" value="P:glucose metabolic process"/>
    <property type="evidence" value="ECO:0007669"/>
    <property type="project" value="UniProtKB-KW"/>
</dbReference>
<dbReference type="SUPFAM" id="SSF55347">
    <property type="entry name" value="Glyceraldehyde-3-phosphate dehydrogenase-like, C-terminal domain"/>
    <property type="match status" value="1"/>
</dbReference>
<feature type="binding site" evidence="7">
    <location>
        <position position="253"/>
    </location>
    <ligand>
        <name>substrate</name>
    </ligand>
</feature>
<comment type="caution">
    <text evidence="7">Lacks conserved residue(s) required for the propagation of feature annotation.</text>
</comment>
<dbReference type="GO" id="GO:0004345">
    <property type="term" value="F:glucose-6-phosphate dehydrogenase activity"/>
    <property type="evidence" value="ECO:0007669"/>
    <property type="project" value="UniProtKB-UniRule"/>
</dbReference>
<dbReference type="KEGG" id="mcad:Pan265_19480"/>
<dbReference type="Pfam" id="PF02781">
    <property type="entry name" value="G6PD_C"/>
    <property type="match status" value="1"/>
</dbReference>
<evidence type="ECO:0000256" key="3">
    <source>
        <dbReference type="ARBA" id="ARBA00022526"/>
    </source>
</evidence>
<feature type="binding site" evidence="7">
    <location>
        <position position="232"/>
    </location>
    <ligand>
        <name>substrate</name>
    </ligand>
</feature>